<dbReference type="InterPro" id="IPR044759">
    <property type="entry name" value="bZIP_RF2"/>
</dbReference>
<comment type="caution">
    <text evidence="6">The sequence shown here is derived from an EMBL/GenBank/DDBJ whole genome shotgun (WGS) entry which is preliminary data.</text>
</comment>
<evidence type="ECO:0000259" key="5">
    <source>
        <dbReference type="PROSITE" id="PS50217"/>
    </source>
</evidence>
<dbReference type="AlphaFoldDB" id="A0AAE1XIV3"/>
<dbReference type="GO" id="GO:0005634">
    <property type="term" value="C:nucleus"/>
    <property type="evidence" value="ECO:0007669"/>
    <property type="project" value="UniProtKB-ARBA"/>
</dbReference>
<dbReference type="SUPFAM" id="SSF57959">
    <property type="entry name" value="Leucine zipper domain"/>
    <property type="match status" value="1"/>
</dbReference>
<dbReference type="InterPro" id="IPR052483">
    <property type="entry name" value="bZIP_transcription_regulators"/>
</dbReference>
<dbReference type="PANTHER" id="PTHR46391">
    <property type="entry name" value="BASIC LEUCINE ZIPPER 34"/>
    <property type="match status" value="1"/>
</dbReference>
<dbReference type="Proteomes" id="UP001293254">
    <property type="component" value="Unassembled WGS sequence"/>
</dbReference>
<sequence>MEGINSLPLNPNTTDKLRIQPYFPKTGDFRDNHVRDSCPRFLQKNYNIPRPDWNSKMKMKIPYALPPPANPRFSQSLDKAIEYELKHGRRLDPNMDKKKLRRTISNRLSAQRSRIKKAQYISKMEKMVNDLEELISVLTPQIESYKEKRKQLLLQNDSLQNLVELHSNEAKLREIELEQKRVEVCRLKDLEKTTNKNNEDSDSWSQQMQDFSLKQIEKQPYLSLGFCQNGLQHLQKLWPNQFCQQQLLSSAVVLQAGLKMAPNSGLQKTGKDGLRCSKSWEPIEVWSAPEKNKEEAEIDEYLNFEAVNVDAASV</sequence>
<dbReference type="PANTHER" id="PTHR46391:SF17">
    <property type="entry name" value="BASIC LEUCINE ZIPPER 19-LIKE"/>
    <property type="match status" value="1"/>
</dbReference>
<organism evidence="6 7">
    <name type="scientific">Sesamum alatum</name>
    <dbReference type="NCBI Taxonomy" id="300844"/>
    <lineage>
        <taxon>Eukaryota</taxon>
        <taxon>Viridiplantae</taxon>
        <taxon>Streptophyta</taxon>
        <taxon>Embryophyta</taxon>
        <taxon>Tracheophyta</taxon>
        <taxon>Spermatophyta</taxon>
        <taxon>Magnoliopsida</taxon>
        <taxon>eudicotyledons</taxon>
        <taxon>Gunneridae</taxon>
        <taxon>Pentapetalae</taxon>
        <taxon>asterids</taxon>
        <taxon>lamiids</taxon>
        <taxon>Lamiales</taxon>
        <taxon>Pedaliaceae</taxon>
        <taxon>Sesamum</taxon>
    </lineage>
</organism>
<dbReference type="GO" id="GO:0003700">
    <property type="term" value="F:DNA-binding transcription factor activity"/>
    <property type="evidence" value="ECO:0007669"/>
    <property type="project" value="InterPro"/>
</dbReference>
<evidence type="ECO:0000256" key="4">
    <source>
        <dbReference type="SAM" id="Coils"/>
    </source>
</evidence>
<evidence type="ECO:0000313" key="6">
    <source>
        <dbReference type="EMBL" id="KAK4412554.1"/>
    </source>
</evidence>
<evidence type="ECO:0000256" key="2">
    <source>
        <dbReference type="ARBA" id="ARBA00023163"/>
    </source>
</evidence>
<dbReference type="SMART" id="SM00338">
    <property type="entry name" value="BRLZ"/>
    <property type="match status" value="1"/>
</dbReference>
<dbReference type="Pfam" id="PF00170">
    <property type="entry name" value="bZIP_1"/>
    <property type="match status" value="1"/>
</dbReference>
<reference evidence="6" key="2">
    <citation type="journal article" date="2024" name="Plant">
        <title>Genomic evolution and insights into agronomic trait innovations of Sesamum species.</title>
        <authorList>
            <person name="Miao H."/>
            <person name="Wang L."/>
            <person name="Qu L."/>
            <person name="Liu H."/>
            <person name="Sun Y."/>
            <person name="Le M."/>
            <person name="Wang Q."/>
            <person name="Wei S."/>
            <person name="Zheng Y."/>
            <person name="Lin W."/>
            <person name="Duan Y."/>
            <person name="Cao H."/>
            <person name="Xiong S."/>
            <person name="Wang X."/>
            <person name="Wei L."/>
            <person name="Li C."/>
            <person name="Ma Q."/>
            <person name="Ju M."/>
            <person name="Zhao R."/>
            <person name="Li G."/>
            <person name="Mu C."/>
            <person name="Tian Q."/>
            <person name="Mei H."/>
            <person name="Zhang T."/>
            <person name="Gao T."/>
            <person name="Zhang H."/>
        </authorList>
    </citation>
    <scope>NUCLEOTIDE SEQUENCE</scope>
    <source>
        <strain evidence="6">3651</strain>
    </source>
</reference>
<accession>A0AAE1XIV3</accession>
<proteinExistence type="predicted"/>
<dbReference type="PROSITE" id="PS00036">
    <property type="entry name" value="BZIP_BASIC"/>
    <property type="match status" value="1"/>
</dbReference>
<keyword evidence="1" id="KW-0805">Transcription regulation</keyword>
<evidence type="ECO:0000256" key="3">
    <source>
        <dbReference type="ARBA" id="ARBA00023242"/>
    </source>
</evidence>
<dbReference type="GO" id="GO:0003677">
    <property type="term" value="F:DNA binding"/>
    <property type="evidence" value="ECO:0007669"/>
    <property type="project" value="TreeGrafter"/>
</dbReference>
<reference evidence="6" key="1">
    <citation type="submission" date="2020-06" db="EMBL/GenBank/DDBJ databases">
        <authorList>
            <person name="Li T."/>
            <person name="Hu X."/>
            <person name="Zhang T."/>
            <person name="Song X."/>
            <person name="Zhang H."/>
            <person name="Dai N."/>
            <person name="Sheng W."/>
            <person name="Hou X."/>
            <person name="Wei L."/>
        </authorList>
    </citation>
    <scope>NUCLEOTIDE SEQUENCE</scope>
    <source>
        <strain evidence="6">3651</strain>
        <tissue evidence="6">Leaf</tissue>
    </source>
</reference>
<dbReference type="GO" id="GO:0045893">
    <property type="term" value="P:positive regulation of DNA-templated transcription"/>
    <property type="evidence" value="ECO:0007669"/>
    <property type="project" value="TreeGrafter"/>
</dbReference>
<gene>
    <name evidence="6" type="ORF">Salat_2902500</name>
</gene>
<evidence type="ECO:0000313" key="7">
    <source>
        <dbReference type="Proteomes" id="UP001293254"/>
    </source>
</evidence>
<protein>
    <submittedName>
        <fullName evidence="6">Basic leucine zipper 6</fullName>
    </submittedName>
</protein>
<keyword evidence="2" id="KW-0804">Transcription</keyword>
<dbReference type="CDD" id="cd14703">
    <property type="entry name" value="bZIP_plant_RF2"/>
    <property type="match status" value="1"/>
</dbReference>
<dbReference type="PROSITE" id="PS50217">
    <property type="entry name" value="BZIP"/>
    <property type="match status" value="1"/>
</dbReference>
<feature type="domain" description="BZIP" evidence="5">
    <location>
        <begin position="96"/>
        <end position="152"/>
    </location>
</feature>
<dbReference type="EMBL" id="JACGWO010000013">
    <property type="protein sequence ID" value="KAK4412554.1"/>
    <property type="molecule type" value="Genomic_DNA"/>
</dbReference>
<keyword evidence="4" id="KW-0175">Coiled coil</keyword>
<keyword evidence="7" id="KW-1185">Reference proteome</keyword>
<keyword evidence="3" id="KW-0539">Nucleus</keyword>
<evidence type="ECO:0000256" key="1">
    <source>
        <dbReference type="ARBA" id="ARBA00023015"/>
    </source>
</evidence>
<dbReference type="InterPro" id="IPR004827">
    <property type="entry name" value="bZIP"/>
</dbReference>
<dbReference type="InterPro" id="IPR046347">
    <property type="entry name" value="bZIP_sf"/>
</dbReference>
<dbReference type="Gene3D" id="1.20.5.170">
    <property type="match status" value="1"/>
</dbReference>
<feature type="coiled-coil region" evidence="4">
    <location>
        <begin position="142"/>
        <end position="169"/>
    </location>
</feature>
<name>A0AAE1XIV3_9LAMI</name>